<feature type="region of interest" description="Disordered" evidence="1">
    <location>
        <begin position="152"/>
        <end position="172"/>
    </location>
</feature>
<keyword evidence="2" id="KW-0472">Membrane</keyword>
<protein>
    <submittedName>
        <fullName evidence="3">Uncharacterized protein</fullName>
    </submittedName>
</protein>
<evidence type="ECO:0000313" key="4">
    <source>
        <dbReference type="Proteomes" id="UP000320801"/>
    </source>
</evidence>
<evidence type="ECO:0000256" key="1">
    <source>
        <dbReference type="SAM" id="MobiDB-lite"/>
    </source>
</evidence>
<dbReference type="EMBL" id="SMDN01000006">
    <property type="protein sequence ID" value="TQC51528.1"/>
    <property type="molecule type" value="Genomic_DNA"/>
</dbReference>
<sequence length="172" mass="19420">MQRETLKEKFKNRVDLWQKAFDHSAEQLKRRTFLSMQSSVLLTILFGIIIILIIVGWNKGSTVSPATQSVNSFIVAVIALVIMFIVALHWTIGNAINLIITSKVIKGTPANSLNKLTKAWVIMNFLKKPAPYLLPPTEEELKMIEQLKNQVEAQNNDSAQSSETNNELNEQK</sequence>
<keyword evidence="2" id="KW-0812">Transmembrane</keyword>
<feature type="transmembrane region" description="Helical" evidence="2">
    <location>
        <begin position="39"/>
        <end position="58"/>
    </location>
</feature>
<evidence type="ECO:0000256" key="2">
    <source>
        <dbReference type="SAM" id="Phobius"/>
    </source>
</evidence>
<organism evidence="3 4">
    <name type="scientific">Mycoplasmopsis mucosicanis</name>
    <dbReference type="NCBI Taxonomy" id="458208"/>
    <lineage>
        <taxon>Bacteria</taxon>
        <taxon>Bacillati</taxon>
        <taxon>Mycoplasmatota</taxon>
        <taxon>Mycoplasmoidales</taxon>
        <taxon>Metamycoplasmataceae</taxon>
        <taxon>Mycoplasmopsis</taxon>
    </lineage>
</organism>
<evidence type="ECO:0000313" key="3">
    <source>
        <dbReference type="EMBL" id="TQC51528.1"/>
    </source>
</evidence>
<dbReference type="RefSeq" id="WP_141483912.1">
    <property type="nucleotide sequence ID" value="NZ_SMDN01000006.1"/>
</dbReference>
<feature type="transmembrane region" description="Helical" evidence="2">
    <location>
        <begin position="70"/>
        <end position="92"/>
    </location>
</feature>
<name>A0A507SQB8_9BACT</name>
<proteinExistence type="predicted"/>
<dbReference type="AlphaFoldDB" id="A0A507SQB8"/>
<comment type="caution">
    <text evidence="3">The sequence shown here is derived from an EMBL/GenBank/DDBJ whole genome shotgun (WGS) entry which is preliminary data.</text>
</comment>
<reference evidence="3 4" key="1">
    <citation type="submission" date="2019-03" db="EMBL/GenBank/DDBJ databases">
        <title>Characterization of a novel Mycoplasma cynos real-time PCR assay.</title>
        <authorList>
            <person name="Tallmadge R.L."/>
            <person name="Mitchell P.K."/>
            <person name="Goodman L."/>
        </authorList>
    </citation>
    <scope>NUCLEOTIDE SEQUENCE [LARGE SCALE GENOMIC DNA]</scope>
    <source>
        <strain evidence="3 4">1642</strain>
    </source>
</reference>
<gene>
    <name evidence="3" type="ORF">E1I18_01910</name>
</gene>
<accession>A0A507SQB8</accession>
<keyword evidence="4" id="KW-1185">Reference proteome</keyword>
<keyword evidence="2" id="KW-1133">Transmembrane helix</keyword>
<dbReference type="Proteomes" id="UP000320801">
    <property type="component" value="Unassembled WGS sequence"/>
</dbReference>